<dbReference type="GO" id="GO:0005886">
    <property type="term" value="C:plasma membrane"/>
    <property type="evidence" value="ECO:0007669"/>
    <property type="project" value="UniProtKB-SubCell"/>
</dbReference>
<evidence type="ECO:0000256" key="2">
    <source>
        <dbReference type="ARBA" id="ARBA00004236"/>
    </source>
</evidence>
<evidence type="ECO:0000256" key="11">
    <source>
        <dbReference type="ARBA" id="ARBA00022679"/>
    </source>
</evidence>
<evidence type="ECO:0000256" key="23">
    <source>
        <dbReference type="PIRNR" id="PIRNR002799"/>
    </source>
</evidence>
<dbReference type="PANTHER" id="PTHR32282">
    <property type="entry name" value="BINDING PROTEIN TRANSPEPTIDASE, PUTATIVE-RELATED"/>
    <property type="match status" value="1"/>
</dbReference>
<evidence type="ECO:0000256" key="19">
    <source>
        <dbReference type="ARBA" id="ARBA00032454"/>
    </source>
</evidence>
<comment type="similarity">
    <text evidence="5 23">In the N-terminal section; belongs to the glycosyltransferase 51 family.</text>
</comment>
<comment type="catalytic activity">
    <reaction evidence="21">
        <text>[GlcNAc-(1-&gt;4)-Mur2Ac(oyl-L-Ala-gamma-D-Glu-L-Lys-D-Ala-D-Ala)](n)-di-trans,octa-cis-undecaprenyl diphosphate + beta-D-GlcNAc-(1-&gt;4)-Mur2Ac(oyl-L-Ala-gamma-D-Glu-L-Lys-D-Ala-D-Ala)-di-trans,octa-cis-undecaprenyl diphosphate = [GlcNAc-(1-&gt;4)-Mur2Ac(oyl-L-Ala-gamma-D-Glu-L-Lys-D-Ala-D-Ala)](n+1)-di-trans,octa-cis-undecaprenyl diphosphate + di-trans,octa-cis-undecaprenyl diphosphate + H(+)</text>
        <dbReference type="Rhea" id="RHEA:23708"/>
        <dbReference type="Rhea" id="RHEA-COMP:9602"/>
        <dbReference type="Rhea" id="RHEA-COMP:9603"/>
        <dbReference type="ChEBI" id="CHEBI:15378"/>
        <dbReference type="ChEBI" id="CHEBI:58405"/>
        <dbReference type="ChEBI" id="CHEBI:60033"/>
        <dbReference type="ChEBI" id="CHEBI:78435"/>
        <dbReference type="EC" id="2.4.99.28"/>
    </reaction>
</comment>
<feature type="compositionally biased region" description="Basic residues" evidence="25">
    <location>
        <begin position="16"/>
        <end position="38"/>
    </location>
</feature>
<dbReference type="Pfam" id="PF00905">
    <property type="entry name" value="Transpeptidase"/>
    <property type="match status" value="1"/>
</dbReference>
<evidence type="ECO:0000256" key="15">
    <source>
        <dbReference type="ARBA" id="ARBA00023136"/>
    </source>
</evidence>
<comment type="pathway">
    <text evidence="3 23">Cell wall biogenesis; peptidoglycan biosynthesis.</text>
</comment>
<keyword evidence="31" id="KW-1185">Reference proteome</keyword>
<dbReference type="Gene3D" id="3.30.2060.10">
    <property type="entry name" value="Penicillin-binding protein 1b domain"/>
    <property type="match status" value="1"/>
</dbReference>
<evidence type="ECO:0000256" key="3">
    <source>
        <dbReference type="ARBA" id="ARBA00004752"/>
    </source>
</evidence>
<keyword evidence="26" id="KW-1133">Transmembrane helix</keyword>
<evidence type="ECO:0000256" key="18">
    <source>
        <dbReference type="ARBA" id="ARBA00023316"/>
    </source>
</evidence>
<keyword evidence="10 23" id="KW-0328">Glycosyltransferase</keyword>
<feature type="region of interest" description="Disordered" evidence="25">
    <location>
        <begin position="1"/>
        <end position="40"/>
    </location>
</feature>
<dbReference type="GO" id="GO:0008658">
    <property type="term" value="F:penicillin binding"/>
    <property type="evidence" value="ECO:0007669"/>
    <property type="project" value="UniProtKB-UniRule"/>
</dbReference>
<dbReference type="NCBIfam" id="TIGR02074">
    <property type="entry name" value="PBP_1a_fam"/>
    <property type="match status" value="1"/>
</dbReference>
<evidence type="ECO:0000256" key="20">
    <source>
        <dbReference type="ARBA" id="ARBA00034000"/>
    </source>
</evidence>
<keyword evidence="15 26" id="KW-0472">Membrane</keyword>
<dbReference type="Gene3D" id="1.10.3810.10">
    <property type="entry name" value="Biosynthetic peptidoglycan transglycosylase-like"/>
    <property type="match status" value="1"/>
</dbReference>
<keyword evidence="12" id="KW-0378">Hydrolase</keyword>
<dbReference type="GO" id="GO:0008955">
    <property type="term" value="F:peptidoglycan glycosyltransferase activity"/>
    <property type="evidence" value="ECO:0007669"/>
    <property type="project" value="UniProtKB-UniRule"/>
</dbReference>
<dbReference type="GO" id="GO:0009002">
    <property type="term" value="F:serine-type D-Ala-D-Ala carboxypeptidase activity"/>
    <property type="evidence" value="ECO:0007669"/>
    <property type="project" value="UniProtKB-EC"/>
</dbReference>
<evidence type="ECO:0000313" key="31">
    <source>
        <dbReference type="Proteomes" id="UP000501602"/>
    </source>
</evidence>
<evidence type="ECO:0000256" key="22">
    <source>
        <dbReference type="NCBIfam" id="TIGR02071"/>
    </source>
</evidence>
<evidence type="ECO:0000256" key="14">
    <source>
        <dbReference type="ARBA" id="ARBA00022984"/>
    </source>
</evidence>
<evidence type="ECO:0000256" key="25">
    <source>
        <dbReference type="SAM" id="MobiDB-lite"/>
    </source>
</evidence>
<evidence type="ECO:0000256" key="24">
    <source>
        <dbReference type="PIRSR" id="PIRSR002799-1"/>
    </source>
</evidence>
<reference evidence="30 31" key="1">
    <citation type="submission" date="2020-04" db="EMBL/GenBank/DDBJ databases">
        <title>Ferrimonas sp. S7 isolated from sea water.</title>
        <authorList>
            <person name="Bae S.S."/>
            <person name="Baek K."/>
        </authorList>
    </citation>
    <scope>NUCLEOTIDE SEQUENCE [LARGE SCALE GENOMIC DNA]</scope>
    <source>
        <strain evidence="30 31">S7</strain>
    </source>
</reference>
<keyword evidence="13 23" id="KW-0133">Cell shape</keyword>
<dbReference type="NCBIfam" id="TIGR02071">
    <property type="entry name" value="PBP_1b"/>
    <property type="match status" value="1"/>
</dbReference>
<evidence type="ECO:0000256" key="9">
    <source>
        <dbReference type="ARBA" id="ARBA00022670"/>
    </source>
</evidence>
<dbReference type="GO" id="GO:0009252">
    <property type="term" value="P:peptidoglycan biosynthetic process"/>
    <property type="evidence" value="ECO:0007669"/>
    <property type="project" value="UniProtKB-UniRule"/>
</dbReference>
<feature type="domain" description="Glycosyl transferase family 51" evidence="28">
    <location>
        <begin position="190"/>
        <end position="362"/>
    </location>
</feature>
<evidence type="ECO:0000259" key="28">
    <source>
        <dbReference type="Pfam" id="PF00912"/>
    </source>
</evidence>
<dbReference type="SUPFAM" id="SSF53955">
    <property type="entry name" value="Lysozyme-like"/>
    <property type="match status" value="1"/>
</dbReference>
<dbReference type="Gene3D" id="3.40.710.10">
    <property type="entry name" value="DD-peptidase/beta-lactamase superfamily"/>
    <property type="match status" value="1"/>
</dbReference>
<feature type="domain" description="Bifunctional transglycosylase second" evidence="29">
    <location>
        <begin position="95"/>
        <end position="179"/>
    </location>
</feature>
<dbReference type="GO" id="GO:0006508">
    <property type="term" value="P:proteolysis"/>
    <property type="evidence" value="ECO:0007669"/>
    <property type="project" value="UniProtKB-KW"/>
</dbReference>
<evidence type="ECO:0000256" key="8">
    <source>
        <dbReference type="ARBA" id="ARBA00022645"/>
    </source>
</evidence>
<keyword evidence="9" id="KW-0645">Protease</keyword>
<evidence type="ECO:0000256" key="16">
    <source>
        <dbReference type="ARBA" id="ARBA00023251"/>
    </source>
</evidence>
<dbReference type="InterPro" id="IPR001460">
    <property type="entry name" value="PCN-bd_Tpept"/>
</dbReference>
<name>A0A6H1UF03_9GAMM</name>
<evidence type="ECO:0000259" key="27">
    <source>
        <dbReference type="Pfam" id="PF00905"/>
    </source>
</evidence>
<evidence type="ECO:0000256" key="13">
    <source>
        <dbReference type="ARBA" id="ARBA00022960"/>
    </source>
</evidence>
<dbReference type="Pfam" id="PF14814">
    <property type="entry name" value="UB2H"/>
    <property type="match status" value="1"/>
</dbReference>
<dbReference type="Gene3D" id="1.20.5.100">
    <property type="entry name" value="Cytochrome c1, transmembrane anchor, C-terminal"/>
    <property type="match status" value="1"/>
</dbReference>
<dbReference type="GO" id="GO:0071555">
    <property type="term" value="P:cell wall organization"/>
    <property type="evidence" value="ECO:0007669"/>
    <property type="project" value="UniProtKB-UniRule"/>
</dbReference>
<evidence type="ECO:0000256" key="5">
    <source>
        <dbReference type="ARBA" id="ARBA00007739"/>
    </source>
</evidence>
<evidence type="ECO:0000256" key="6">
    <source>
        <dbReference type="ARBA" id="ARBA00018637"/>
    </source>
</evidence>
<dbReference type="InterPro" id="IPR050396">
    <property type="entry name" value="Glycosyltr_51/Transpeptidase"/>
</dbReference>
<accession>A0A6H1UF03</accession>
<dbReference type="PANTHER" id="PTHR32282:SF11">
    <property type="entry name" value="PENICILLIN-BINDING PROTEIN 1B"/>
    <property type="match status" value="1"/>
</dbReference>
<dbReference type="RefSeq" id="WP_168660934.1">
    <property type="nucleotide sequence ID" value="NZ_CP051180.1"/>
</dbReference>
<dbReference type="Proteomes" id="UP000501602">
    <property type="component" value="Chromosome"/>
</dbReference>
<proteinExistence type="inferred from homology"/>
<feature type="active site" description="Proton donor; for transglycosylase activity" evidence="24">
    <location>
        <position position="215"/>
    </location>
</feature>
<dbReference type="SUPFAM" id="SSF56601">
    <property type="entry name" value="beta-lactamase/transpeptidase-like"/>
    <property type="match status" value="1"/>
</dbReference>
<dbReference type="InterPro" id="IPR001264">
    <property type="entry name" value="Glyco_trans_51"/>
</dbReference>
<dbReference type="GO" id="GO:0030288">
    <property type="term" value="C:outer membrane-bounded periplasmic space"/>
    <property type="evidence" value="ECO:0007669"/>
    <property type="project" value="TreeGrafter"/>
</dbReference>
<dbReference type="InterPro" id="IPR036950">
    <property type="entry name" value="PBP_transglycosylase"/>
</dbReference>
<dbReference type="UniPathway" id="UPA00219"/>
<dbReference type="PIRSF" id="PIRSF002799">
    <property type="entry name" value="PBP_1b"/>
    <property type="match status" value="1"/>
</dbReference>
<comment type="subcellular location">
    <subcellularLocation>
        <location evidence="2">Cell membrane</location>
    </subcellularLocation>
</comment>
<dbReference type="GO" id="GO:0009274">
    <property type="term" value="C:peptidoglycan-based cell wall"/>
    <property type="evidence" value="ECO:0007669"/>
    <property type="project" value="UniProtKB-UniRule"/>
</dbReference>
<dbReference type="InterPro" id="IPR012338">
    <property type="entry name" value="Beta-lactam/transpept-like"/>
</dbReference>
<dbReference type="GO" id="GO:0046677">
    <property type="term" value="P:response to antibiotic"/>
    <property type="evidence" value="ECO:0007669"/>
    <property type="project" value="UniProtKB-UniRule"/>
</dbReference>
<evidence type="ECO:0000256" key="7">
    <source>
        <dbReference type="ARBA" id="ARBA00022475"/>
    </source>
</evidence>
<dbReference type="FunFam" id="1.10.3810.10:FF:000001">
    <property type="entry name" value="Penicillin-binding protein 1A"/>
    <property type="match status" value="1"/>
</dbReference>
<feature type="domain" description="Penicillin-binding protein transpeptidase" evidence="27">
    <location>
        <begin position="456"/>
        <end position="721"/>
    </location>
</feature>
<evidence type="ECO:0000256" key="1">
    <source>
        <dbReference type="ARBA" id="ARBA00002624"/>
    </source>
</evidence>
<dbReference type="Pfam" id="PF00912">
    <property type="entry name" value="Transgly"/>
    <property type="match status" value="1"/>
</dbReference>
<evidence type="ECO:0000313" key="30">
    <source>
        <dbReference type="EMBL" id="QIZ77675.1"/>
    </source>
</evidence>
<evidence type="ECO:0000256" key="17">
    <source>
        <dbReference type="ARBA" id="ARBA00023268"/>
    </source>
</evidence>
<keyword evidence="18 23" id="KW-0961">Cell wall biogenesis/degradation</keyword>
<evidence type="ECO:0000256" key="26">
    <source>
        <dbReference type="SAM" id="Phobius"/>
    </source>
</evidence>
<evidence type="ECO:0000256" key="10">
    <source>
        <dbReference type="ARBA" id="ARBA00022676"/>
    </source>
</evidence>
<gene>
    <name evidence="30" type="primary">mrcB</name>
    <name evidence="30" type="ORF">HER31_12680</name>
</gene>
<keyword evidence="16" id="KW-0046">Antibiotic resistance</keyword>
<sequence length="802" mass="89576">MAKRPTNSNPTPPKKAAPRKRAPAKRTPAKKRPTKAKAGKPSWLKRMWSLCWKVGLVVFSALVIYGIYLDGLIAQKFEGQRWYLPAQIYARPMSLFPGAPITHSQLKKELALLGYRNTGKAAKEGEYAVAKTRIQIYRRPFDGPNGHEGPMRVMVHFEDNRIAQVQRSKDGRDLGFLQLEPLLLDRILTGEREDRLFVPRIEIPEPLVTALLRTEDQDFYRHHGISISGIARAAFANIKAGKTVQGGSTLTQQLAKNFFLTRDRTIVRKANEALMALIIDARYGKDEILEAYLNEVYMGQDGAIAVHGVGLAAWHYFGTPLAELDMAQQAMLVALVKGPSYYNPWRFPERAQQRRDLILKLMMEQGSLSSSQYNQLASSSLNLRDPNWRQRHKLPGFRTVMQRELTERFGPETLNESGLKVYTTLDPLAQQAAERAVREGMKTLAAKRDDNKLQAAMVVVDRYQGGVLAVVGDKEPNYKGFNRATDAHRPIGSLIKPLLYLTALSEPQQFNLMTPLKDAPISLKSNDGQRWQPQNVDKKYRGTVPLKESMINSLNVPTVNLGMAVGIDALNDTLTRAGWTQRFNNNPSAFLGAMDASPYQMAQLYQTLADGGRYRRLYSIGHVTDSNGNRLVEQQPSSQQVLSENAAWLTNYMLTEVVQRGTAKRLGQQYPNILLAGKTGTTSDGRDAWFAGFDDRDVVVTWVGRDDNSAAGLYGSSAALPLYQRYLEQREPLSLVMVRPYEVSDGYFASGGQAVAKRCRGAIKVPVDQASWNEPSGCSGSALATNDEQPDKKNWFEKLLGL</sequence>
<dbReference type="InterPro" id="IPR011813">
    <property type="entry name" value="PBP_1b"/>
</dbReference>
<dbReference type="InterPro" id="IPR023346">
    <property type="entry name" value="Lysozyme-like_dom_sf"/>
</dbReference>
<keyword evidence="11 23" id="KW-0808">Transferase</keyword>
<keyword evidence="17" id="KW-0511">Multifunctional enzyme</keyword>
<feature type="transmembrane region" description="Helical" evidence="26">
    <location>
        <begin position="50"/>
        <end position="68"/>
    </location>
</feature>
<evidence type="ECO:0000256" key="12">
    <source>
        <dbReference type="ARBA" id="ARBA00022801"/>
    </source>
</evidence>
<organism evidence="30 31">
    <name type="scientific">Ferrimonas lipolytica</name>
    <dbReference type="NCBI Taxonomy" id="2724191"/>
    <lineage>
        <taxon>Bacteria</taxon>
        <taxon>Pseudomonadati</taxon>
        <taxon>Pseudomonadota</taxon>
        <taxon>Gammaproteobacteria</taxon>
        <taxon>Alteromonadales</taxon>
        <taxon>Ferrimonadaceae</taxon>
        <taxon>Ferrimonas</taxon>
    </lineage>
</organism>
<keyword evidence="8" id="KW-0121">Carboxypeptidase</keyword>
<keyword evidence="14 23" id="KW-0573">Peptidoglycan synthesis</keyword>
<comment type="function">
    <text evidence="1 23">Cell wall formation. Synthesis of cross-linked peptidoglycan from the lipid intermediates. The enzyme has a penicillin-insensitive transglycosylase N-terminal domain (formation of linear glycan strands) and a penicillin-sensitive transpeptidase C-terminal domain (cross-linking of the peptide subunits).</text>
</comment>
<dbReference type="EMBL" id="CP051180">
    <property type="protein sequence ID" value="QIZ77675.1"/>
    <property type="molecule type" value="Genomic_DNA"/>
</dbReference>
<comment type="catalytic activity">
    <reaction evidence="20">
        <text>Preferential cleavage: (Ac)2-L-Lys-D-Ala-|-D-Ala. Also transpeptidation of peptidyl-alanyl moieties that are N-acyl substituents of D-alanine.</text>
        <dbReference type="EC" id="3.4.16.4"/>
    </reaction>
</comment>
<protein>
    <recommendedName>
        <fullName evidence="6 22">Penicillin-binding protein 1B</fullName>
        <shortName evidence="23">PBP-1b</shortName>
        <shortName evidence="23">PBP1b</shortName>
    </recommendedName>
    <alternativeName>
        <fullName evidence="19 23">Murein polymerase</fullName>
    </alternativeName>
</protein>
<evidence type="ECO:0000256" key="4">
    <source>
        <dbReference type="ARBA" id="ARBA00007090"/>
    </source>
</evidence>
<feature type="active site" description="Acyl-ester intermediate; for transpeptidase activity" evidence="24">
    <location>
        <position position="493"/>
    </location>
</feature>
<keyword evidence="7" id="KW-1003">Cell membrane</keyword>
<keyword evidence="26" id="KW-0812">Transmembrane</keyword>
<evidence type="ECO:0000256" key="21">
    <source>
        <dbReference type="ARBA" id="ARBA00049902"/>
    </source>
</evidence>
<dbReference type="AlphaFoldDB" id="A0A6H1UF03"/>
<dbReference type="KEGG" id="fes:HER31_12680"/>
<evidence type="ECO:0000259" key="29">
    <source>
        <dbReference type="Pfam" id="PF14814"/>
    </source>
</evidence>
<comment type="similarity">
    <text evidence="4 23">In the C-terminal section; belongs to the transpeptidase family.</text>
</comment>
<dbReference type="GO" id="GO:0008360">
    <property type="term" value="P:regulation of cell shape"/>
    <property type="evidence" value="ECO:0007669"/>
    <property type="project" value="UniProtKB-UniRule"/>
</dbReference>
<dbReference type="InterPro" id="IPR028166">
    <property type="entry name" value="UB2H"/>
</dbReference>